<sequence>MDWINEQRLLCQRYGSIYTESPEYMKIGISLNVKDGIYPIHGLRHPIERDTTGWYIWAGEYSEDPEFFVSLHVIHLNEWCPEVAKFLGLSPGWRFLSAPNYEDVWEDLSLLDI</sequence>
<dbReference type="Pfam" id="PF24719">
    <property type="entry name" value="Imm33-like"/>
    <property type="match status" value="1"/>
</dbReference>
<dbReference type="RefSeq" id="WP_173415039.1">
    <property type="nucleotide sequence ID" value="NZ_CP054139.1"/>
</dbReference>
<dbReference type="InterPro" id="IPR056509">
    <property type="entry name" value="Imm33-like"/>
</dbReference>
<accession>A0A7D4QB32</accession>
<evidence type="ECO:0000313" key="3">
    <source>
        <dbReference type="Proteomes" id="UP000505355"/>
    </source>
</evidence>
<dbReference type="AlphaFoldDB" id="A0A7D4QB32"/>
<proteinExistence type="predicted"/>
<feature type="domain" description="Imm33-like" evidence="1">
    <location>
        <begin position="6"/>
        <end position="107"/>
    </location>
</feature>
<dbReference type="KEGG" id="mmab:HQ865_11540"/>
<keyword evidence="3" id="KW-1185">Reference proteome</keyword>
<gene>
    <name evidence="2" type="ORF">HQ865_11540</name>
</gene>
<evidence type="ECO:0000259" key="1">
    <source>
        <dbReference type="Pfam" id="PF24719"/>
    </source>
</evidence>
<name>A0A7D4QB32_9SPHI</name>
<organism evidence="2 3">
    <name type="scientific">Mucilaginibacter mali</name>
    <dbReference type="NCBI Taxonomy" id="2740462"/>
    <lineage>
        <taxon>Bacteria</taxon>
        <taxon>Pseudomonadati</taxon>
        <taxon>Bacteroidota</taxon>
        <taxon>Sphingobacteriia</taxon>
        <taxon>Sphingobacteriales</taxon>
        <taxon>Sphingobacteriaceae</taxon>
        <taxon>Mucilaginibacter</taxon>
    </lineage>
</organism>
<protein>
    <recommendedName>
        <fullName evidence="1">Imm33-like domain-containing protein</fullName>
    </recommendedName>
</protein>
<dbReference type="EMBL" id="CP054139">
    <property type="protein sequence ID" value="QKJ30364.1"/>
    <property type="molecule type" value="Genomic_DNA"/>
</dbReference>
<evidence type="ECO:0000313" key="2">
    <source>
        <dbReference type="EMBL" id="QKJ30364.1"/>
    </source>
</evidence>
<reference evidence="2 3" key="1">
    <citation type="submission" date="2020-05" db="EMBL/GenBank/DDBJ databases">
        <title>Mucilaginibacter mali sp. nov.</title>
        <authorList>
            <person name="Kim H.S."/>
            <person name="Lee K.C."/>
            <person name="Suh M.K."/>
            <person name="Kim J.-S."/>
            <person name="Han K.-I."/>
            <person name="Eom M.K."/>
            <person name="Shin Y.K."/>
            <person name="Lee J.-S."/>
        </authorList>
    </citation>
    <scope>NUCLEOTIDE SEQUENCE [LARGE SCALE GENOMIC DNA]</scope>
    <source>
        <strain evidence="2 3">G2-14</strain>
    </source>
</reference>
<dbReference type="Proteomes" id="UP000505355">
    <property type="component" value="Chromosome"/>
</dbReference>